<keyword evidence="2" id="KW-1185">Reference proteome</keyword>
<name>A0ACC2SR11_9FUNG</name>
<evidence type="ECO:0000313" key="2">
    <source>
        <dbReference type="Proteomes" id="UP001165960"/>
    </source>
</evidence>
<organism evidence="1 2">
    <name type="scientific">Entomophthora muscae</name>
    <dbReference type="NCBI Taxonomy" id="34485"/>
    <lineage>
        <taxon>Eukaryota</taxon>
        <taxon>Fungi</taxon>
        <taxon>Fungi incertae sedis</taxon>
        <taxon>Zoopagomycota</taxon>
        <taxon>Entomophthoromycotina</taxon>
        <taxon>Entomophthoromycetes</taxon>
        <taxon>Entomophthorales</taxon>
        <taxon>Entomophthoraceae</taxon>
        <taxon>Entomophthora</taxon>
    </lineage>
</organism>
<gene>
    <name evidence="1" type="primary">POR1_4</name>
    <name evidence="1" type="ORF">DSO57_1027420</name>
</gene>
<comment type="caution">
    <text evidence="1">The sequence shown here is derived from an EMBL/GenBank/DDBJ whole genome shotgun (WGS) entry which is preliminary data.</text>
</comment>
<accession>A0ACC2SR11</accession>
<reference evidence="1" key="1">
    <citation type="submission" date="2022-04" db="EMBL/GenBank/DDBJ databases">
        <title>Genome of the entomopathogenic fungus Entomophthora muscae.</title>
        <authorList>
            <person name="Elya C."/>
            <person name="Lovett B.R."/>
            <person name="Lee E."/>
            <person name="Macias A.M."/>
            <person name="Hajek A.E."/>
            <person name="De Bivort B.L."/>
            <person name="Kasson M.T."/>
            <person name="De Fine Licht H.H."/>
            <person name="Stajich J.E."/>
        </authorList>
    </citation>
    <scope>NUCLEOTIDE SEQUENCE</scope>
    <source>
        <strain evidence="1">Berkeley</strain>
    </source>
</reference>
<protein>
    <submittedName>
        <fullName evidence="1">Mitochondrial porin</fullName>
    </submittedName>
</protein>
<sequence>MAVPYSDVAKGVNDLFNKDFPFAITKLEVKSVASNGVAFTLNGSQNPKSGAISSELKTQFNDYHNGLNTTLTFNDASALGFKVELADKVLNGLKLELNNTFIPATNGLTTKVTVSHKSPTTHSRILADLLNGPIFNADTIALHKGFILGGEAGYNLKTGNVTKYNGTVGYATPEFSLTLQSNKSLNEFTTGFLHRVAINTEVGARVHYITNSEKPVSIEVGVKHIIDKYTALKAKVDSVGQVGLSLTQVLRPGVKATLGASIDSTRLNQDAHKFGFHLVLN</sequence>
<dbReference type="Proteomes" id="UP001165960">
    <property type="component" value="Unassembled WGS sequence"/>
</dbReference>
<evidence type="ECO:0000313" key="1">
    <source>
        <dbReference type="EMBL" id="KAJ9064723.1"/>
    </source>
</evidence>
<dbReference type="EMBL" id="QTSX02004427">
    <property type="protein sequence ID" value="KAJ9064723.1"/>
    <property type="molecule type" value="Genomic_DNA"/>
</dbReference>
<proteinExistence type="predicted"/>